<reference evidence="1 2" key="1">
    <citation type="journal article" date="2017" name="Plant Biotechnol. J.">
        <title>A comprehensive draft genome sequence for lupin (Lupinus angustifolius), an emerging health food: insights into plant-microbe interactions and legume evolution.</title>
        <authorList>
            <person name="Hane J.K."/>
            <person name="Ming Y."/>
            <person name="Kamphuis L.G."/>
            <person name="Nelson M.N."/>
            <person name="Garg G."/>
            <person name="Atkins C.A."/>
            <person name="Bayer P.E."/>
            <person name="Bravo A."/>
            <person name="Bringans S."/>
            <person name="Cannon S."/>
            <person name="Edwards D."/>
            <person name="Foley R."/>
            <person name="Gao L.L."/>
            <person name="Harrison M.J."/>
            <person name="Huang W."/>
            <person name="Hurgobin B."/>
            <person name="Li S."/>
            <person name="Liu C.W."/>
            <person name="McGrath A."/>
            <person name="Morahan G."/>
            <person name="Murray J."/>
            <person name="Weller J."/>
            <person name="Jian J."/>
            <person name="Singh K.B."/>
        </authorList>
    </citation>
    <scope>NUCLEOTIDE SEQUENCE [LARGE SCALE GENOMIC DNA]</scope>
    <source>
        <strain evidence="2">cv. Tanjil</strain>
        <tissue evidence="1">Whole plant</tissue>
    </source>
</reference>
<protein>
    <submittedName>
        <fullName evidence="1">Uncharacterized protein</fullName>
    </submittedName>
</protein>
<dbReference type="AlphaFoldDB" id="A0A1J7GX98"/>
<dbReference type="Proteomes" id="UP000188354">
    <property type="component" value="Chromosome LG09"/>
</dbReference>
<organism evidence="1 2">
    <name type="scientific">Lupinus angustifolius</name>
    <name type="common">Narrow-leaved blue lupine</name>
    <dbReference type="NCBI Taxonomy" id="3871"/>
    <lineage>
        <taxon>Eukaryota</taxon>
        <taxon>Viridiplantae</taxon>
        <taxon>Streptophyta</taxon>
        <taxon>Embryophyta</taxon>
        <taxon>Tracheophyta</taxon>
        <taxon>Spermatophyta</taxon>
        <taxon>Magnoliopsida</taxon>
        <taxon>eudicotyledons</taxon>
        <taxon>Gunneridae</taxon>
        <taxon>Pentapetalae</taxon>
        <taxon>rosids</taxon>
        <taxon>fabids</taxon>
        <taxon>Fabales</taxon>
        <taxon>Fabaceae</taxon>
        <taxon>Papilionoideae</taxon>
        <taxon>50 kb inversion clade</taxon>
        <taxon>genistoids sensu lato</taxon>
        <taxon>core genistoids</taxon>
        <taxon>Genisteae</taxon>
        <taxon>Lupinus</taxon>
    </lineage>
</organism>
<sequence length="49" mass="5647">MFKMLIKLVPKERSALHQTSTWWDLGRVDVSKLIPASKEIVSRISESFS</sequence>
<evidence type="ECO:0000313" key="1">
    <source>
        <dbReference type="EMBL" id="OIW05208.1"/>
    </source>
</evidence>
<name>A0A1J7GX98_LUPAN</name>
<dbReference type="EMBL" id="CM007369">
    <property type="protein sequence ID" value="OIW05208.1"/>
    <property type="molecule type" value="Genomic_DNA"/>
</dbReference>
<gene>
    <name evidence="1" type="ORF">TanjilG_14761</name>
</gene>
<dbReference type="Gramene" id="OIW05208">
    <property type="protein sequence ID" value="OIW05208"/>
    <property type="gene ID" value="TanjilG_14761"/>
</dbReference>
<evidence type="ECO:0000313" key="2">
    <source>
        <dbReference type="Proteomes" id="UP000188354"/>
    </source>
</evidence>
<keyword evidence="2" id="KW-1185">Reference proteome</keyword>
<proteinExistence type="predicted"/>
<accession>A0A1J7GX98</accession>